<organism evidence="3 4">
    <name type="scientific">Podarcis lilfordi</name>
    <name type="common">Lilford's wall lizard</name>
    <dbReference type="NCBI Taxonomy" id="74358"/>
    <lineage>
        <taxon>Eukaryota</taxon>
        <taxon>Metazoa</taxon>
        <taxon>Chordata</taxon>
        <taxon>Craniata</taxon>
        <taxon>Vertebrata</taxon>
        <taxon>Euteleostomi</taxon>
        <taxon>Lepidosauria</taxon>
        <taxon>Squamata</taxon>
        <taxon>Bifurcata</taxon>
        <taxon>Unidentata</taxon>
        <taxon>Episquamata</taxon>
        <taxon>Laterata</taxon>
        <taxon>Lacertibaenia</taxon>
        <taxon>Lacertidae</taxon>
        <taxon>Podarcis</taxon>
    </lineage>
</organism>
<sequence>MESPPFKECLCELCDCGRHKCHRNCRKQRVLLAQPKTGKGWLSHYKATYTCPPAVHPRSSKRPPCTPPHPNPPPMDLQTTQRAEFVVWDPGKRTGHPMKERGGQHPQGPFQSQALCQLPFPPRASALSQPPSKLQPCSPAVKNSSGSKGFKRELPDQPGVNVITTPSHPLLFEKGAFLREKRAITKSSEPAAAEYVTKYQSDFPEQRAFPGQAAPALPPLDNLAINPAFRTNFQTVHRESYRSWNASAYSRAKLITLKKNRGAKEAGKSEEVAVTKLPYHLPVLLNHAEPIKHPGTALKSLAAQFDNSTAHRFFFRDWGAQPRIRYGDPWEGSCTHSLGHFGSQTTTCSTYLLKRAEKAKNYKPELKPTQTEGGQDFATIHREAYRHIPLPVCRLQMYLAQQQKSRKEADD</sequence>
<protein>
    <recommendedName>
        <fullName evidence="5">Stabilizer of axonemal microtubules 2</fullName>
    </recommendedName>
</protein>
<evidence type="ECO:0008006" key="5">
    <source>
        <dbReference type="Google" id="ProtNLM"/>
    </source>
</evidence>
<name>A0AA35LFW1_9SAUR</name>
<evidence type="ECO:0000313" key="4">
    <source>
        <dbReference type="Proteomes" id="UP001178461"/>
    </source>
</evidence>
<dbReference type="GO" id="GO:0005856">
    <property type="term" value="C:cytoskeleton"/>
    <property type="evidence" value="ECO:0007669"/>
    <property type="project" value="TreeGrafter"/>
</dbReference>
<dbReference type="Proteomes" id="UP001178461">
    <property type="component" value="Chromosome 15"/>
</dbReference>
<dbReference type="PANTHER" id="PTHR31516">
    <property type="entry name" value="STABILIZER OF AXONEMAL MICROTUBULES 2"/>
    <property type="match status" value="1"/>
</dbReference>
<evidence type="ECO:0000256" key="2">
    <source>
        <dbReference type="SAM" id="MobiDB-lite"/>
    </source>
</evidence>
<dbReference type="PANTHER" id="PTHR31516:SF17">
    <property type="entry name" value="STABILIZER OF AXONEMAL MICROTUBULES 2"/>
    <property type="match status" value="1"/>
</dbReference>
<dbReference type="EMBL" id="OX395141">
    <property type="protein sequence ID" value="CAI5795409.1"/>
    <property type="molecule type" value="Genomic_DNA"/>
</dbReference>
<evidence type="ECO:0000256" key="1">
    <source>
        <dbReference type="ARBA" id="ARBA00008738"/>
    </source>
</evidence>
<dbReference type="GO" id="GO:0008017">
    <property type="term" value="F:microtubule binding"/>
    <property type="evidence" value="ECO:0007669"/>
    <property type="project" value="InterPro"/>
</dbReference>
<dbReference type="InterPro" id="IPR033336">
    <property type="entry name" value="SAXO1/2"/>
</dbReference>
<dbReference type="AlphaFoldDB" id="A0AA35LFW1"/>
<accession>A0AA35LFW1</accession>
<proteinExistence type="inferred from homology"/>
<gene>
    <name evidence="3" type="ORF">PODLI_1B022334</name>
</gene>
<evidence type="ECO:0000313" key="3">
    <source>
        <dbReference type="EMBL" id="CAI5795409.1"/>
    </source>
</evidence>
<comment type="similarity">
    <text evidence="1">Belongs to the FAM154 family.</text>
</comment>
<feature type="region of interest" description="Disordered" evidence="2">
    <location>
        <begin position="91"/>
        <end position="162"/>
    </location>
</feature>
<keyword evidence="4" id="KW-1185">Reference proteome</keyword>
<reference evidence="3" key="1">
    <citation type="submission" date="2022-12" db="EMBL/GenBank/DDBJ databases">
        <authorList>
            <person name="Alioto T."/>
            <person name="Alioto T."/>
            <person name="Gomez Garrido J."/>
        </authorList>
    </citation>
    <scope>NUCLEOTIDE SEQUENCE</scope>
</reference>
<feature type="region of interest" description="Disordered" evidence="2">
    <location>
        <begin position="53"/>
        <end position="72"/>
    </location>
</feature>